<keyword evidence="2" id="KW-1185">Reference proteome</keyword>
<evidence type="ECO:0000313" key="1">
    <source>
        <dbReference type="EMBL" id="RNA28767.1"/>
    </source>
</evidence>
<proteinExistence type="predicted"/>
<accession>A0A3M7RZJ7</accession>
<organism evidence="1 2">
    <name type="scientific">Brachionus plicatilis</name>
    <name type="common">Marine rotifer</name>
    <name type="synonym">Brachionus muelleri</name>
    <dbReference type="NCBI Taxonomy" id="10195"/>
    <lineage>
        <taxon>Eukaryota</taxon>
        <taxon>Metazoa</taxon>
        <taxon>Spiralia</taxon>
        <taxon>Gnathifera</taxon>
        <taxon>Rotifera</taxon>
        <taxon>Eurotatoria</taxon>
        <taxon>Monogononta</taxon>
        <taxon>Pseudotrocha</taxon>
        <taxon>Ploima</taxon>
        <taxon>Brachionidae</taxon>
        <taxon>Brachionus</taxon>
    </lineage>
</organism>
<comment type="caution">
    <text evidence="1">The sequence shown here is derived from an EMBL/GenBank/DDBJ whole genome shotgun (WGS) entry which is preliminary data.</text>
</comment>
<name>A0A3M7RZJ7_BRAPC</name>
<evidence type="ECO:0000313" key="2">
    <source>
        <dbReference type="Proteomes" id="UP000276133"/>
    </source>
</evidence>
<dbReference type="Proteomes" id="UP000276133">
    <property type="component" value="Unassembled WGS sequence"/>
</dbReference>
<gene>
    <name evidence="1" type="ORF">BpHYR1_036053</name>
</gene>
<reference evidence="1 2" key="1">
    <citation type="journal article" date="2018" name="Sci. Rep.">
        <title>Genomic signatures of local adaptation to the degree of environmental predictability in rotifers.</title>
        <authorList>
            <person name="Franch-Gras L."/>
            <person name="Hahn C."/>
            <person name="Garcia-Roger E.M."/>
            <person name="Carmona M.J."/>
            <person name="Serra M."/>
            <person name="Gomez A."/>
        </authorList>
    </citation>
    <scope>NUCLEOTIDE SEQUENCE [LARGE SCALE GENOMIC DNA]</scope>
    <source>
        <strain evidence="1">HYR1</strain>
    </source>
</reference>
<protein>
    <submittedName>
        <fullName evidence="1">Uncharacterized protein</fullName>
    </submittedName>
</protein>
<dbReference type="EMBL" id="REGN01002344">
    <property type="protein sequence ID" value="RNA28767.1"/>
    <property type="molecule type" value="Genomic_DNA"/>
</dbReference>
<sequence>MRMHVRSAVYKAALYQLVPYLTLLNLVKNPEKYNSINLLNHSKQVTPCYTEWAKVLLFRLVIQNKKKEKNSKQNDLKYCLFKFTYGLETLTLNSTTKDSINKLQIN</sequence>
<dbReference type="AlphaFoldDB" id="A0A3M7RZJ7"/>